<evidence type="ECO:0000313" key="4">
    <source>
        <dbReference type="Proteomes" id="UP001164439"/>
    </source>
</evidence>
<feature type="signal peptide" evidence="2">
    <location>
        <begin position="1"/>
        <end position="19"/>
    </location>
</feature>
<evidence type="ECO:0000256" key="2">
    <source>
        <dbReference type="SAM" id="SignalP"/>
    </source>
</evidence>
<name>A0ABY7KGG8_9ACTN</name>
<dbReference type="RefSeq" id="WP_269660750.1">
    <property type="nucleotide sequence ID" value="NZ_CP114413.1"/>
</dbReference>
<feature type="region of interest" description="Disordered" evidence="1">
    <location>
        <begin position="22"/>
        <end position="42"/>
    </location>
</feature>
<dbReference type="EMBL" id="CP114413">
    <property type="protein sequence ID" value="WAZ23168.1"/>
    <property type="molecule type" value="Genomic_DNA"/>
</dbReference>
<evidence type="ECO:0008006" key="5">
    <source>
        <dbReference type="Google" id="ProtNLM"/>
    </source>
</evidence>
<organism evidence="3 4">
    <name type="scientific">Streptomyces cinnabarinus</name>
    <dbReference type="NCBI Taxonomy" id="67287"/>
    <lineage>
        <taxon>Bacteria</taxon>
        <taxon>Bacillati</taxon>
        <taxon>Actinomycetota</taxon>
        <taxon>Actinomycetes</taxon>
        <taxon>Kitasatosporales</taxon>
        <taxon>Streptomycetaceae</taxon>
        <taxon>Streptomyces</taxon>
    </lineage>
</organism>
<protein>
    <recommendedName>
        <fullName evidence="5">Lipoprotein</fullName>
    </recommendedName>
</protein>
<dbReference type="Proteomes" id="UP001164439">
    <property type="component" value="Chromosome"/>
</dbReference>
<feature type="chain" id="PRO_5047391171" description="Lipoprotein" evidence="2">
    <location>
        <begin position="20"/>
        <end position="42"/>
    </location>
</feature>
<evidence type="ECO:0000256" key="1">
    <source>
        <dbReference type="SAM" id="MobiDB-lite"/>
    </source>
</evidence>
<gene>
    <name evidence="3" type="ORF">STRCI_004493</name>
</gene>
<keyword evidence="4" id="KW-1185">Reference proteome</keyword>
<proteinExistence type="predicted"/>
<dbReference type="PROSITE" id="PS51257">
    <property type="entry name" value="PROKAR_LIPOPROTEIN"/>
    <property type="match status" value="1"/>
</dbReference>
<keyword evidence="2" id="KW-0732">Signal</keyword>
<reference evidence="3" key="1">
    <citation type="submission" date="2022-12" db="EMBL/GenBank/DDBJ databases">
        <authorList>
            <person name="Ruckert C."/>
            <person name="Busche T."/>
            <person name="Kalinowski J."/>
            <person name="Wittmann C."/>
        </authorList>
    </citation>
    <scope>NUCLEOTIDE SEQUENCE</scope>
    <source>
        <strain evidence="3">DSM 40467</strain>
    </source>
</reference>
<accession>A0ABY7KGG8</accession>
<evidence type="ECO:0000313" key="3">
    <source>
        <dbReference type="EMBL" id="WAZ23168.1"/>
    </source>
</evidence>
<sequence length="42" mass="4307">MGRALRIALAIVLLGLAVASCPGNDTTPEPAPTTHEGAHTWP</sequence>